<dbReference type="EMBL" id="KR091910">
    <property type="protein sequence ID" value="AKS25405.1"/>
    <property type="molecule type" value="Genomic_DNA"/>
</dbReference>
<protein>
    <submittedName>
        <fullName evidence="1">Clas62</fullName>
    </submittedName>
</protein>
<gene>
    <name evidence="1" type="ORF">clas62</name>
</gene>
<proteinExistence type="predicted"/>
<dbReference type="Proteomes" id="UP000232791">
    <property type="component" value="Segment"/>
</dbReference>
<name>A0A0K0WS69_9BBAC</name>
<evidence type="ECO:0000313" key="1">
    <source>
        <dbReference type="EMBL" id="AKS25405.1"/>
    </source>
</evidence>
<organism evidence="1 2">
    <name type="scientific">Clostera anastomosis granulovirus B</name>
    <dbReference type="NCBI Taxonomy" id="1986290"/>
    <lineage>
        <taxon>Viruses</taxon>
        <taxon>Viruses incertae sedis</taxon>
        <taxon>Naldaviricetes</taxon>
        <taxon>Lefavirales</taxon>
        <taxon>Baculoviridae</taxon>
        <taxon>Betabaculovirus</taxon>
        <taxon>Betabaculovirus alterclanastomosis</taxon>
    </lineage>
</organism>
<accession>A0A0K0WS69</accession>
<reference evidence="1 2" key="1">
    <citation type="journal article" date="2015" name="PLoS ONE">
        <title>The Complete Genome of a New Betabaculovirus from Clostera anastomosis.</title>
        <authorList>
            <person name="Yin F."/>
            <person name="Zhu Z."/>
            <person name="Liu X."/>
            <person name="Hou D."/>
            <person name="Wang J."/>
            <person name="Zhang L."/>
            <person name="Wang M."/>
            <person name="Kou Z."/>
            <person name="Wang H."/>
            <person name="Deng F."/>
            <person name="Hu Z."/>
        </authorList>
    </citation>
    <scope>NUCLEOTIDE SEQUENCE [LARGE SCALE GENOMIC DNA]</scope>
    <source>
        <strain evidence="1 2">ClasGV-B</strain>
    </source>
</reference>
<dbReference type="OrthoDB" id="37800at10239"/>
<evidence type="ECO:0000313" key="2">
    <source>
        <dbReference type="Proteomes" id="UP000232791"/>
    </source>
</evidence>
<sequence>MKRSTSDENLGAVNENNPHKCHKLEDTDEDIIKNIRFTYIVTDHQLDITNLGLRVLVVNDNILCTDIKLVEGDERIFQMAKKDILKRLLKIHKKLIRGQEHVVYVNI</sequence>
<keyword evidence="2" id="KW-1185">Reference proteome</keyword>